<dbReference type="AlphaFoldDB" id="A0A934N4F7"/>
<dbReference type="Gene3D" id="3.40.50.720">
    <property type="entry name" value="NAD(P)-binding Rossmann-like Domain"/>
    <property type="match status" value="2"/>
</dbReference>
<dbReference type="PANTHER" id="PTHR10996:SF283">
    <property type="entry name" value="GLYOXYLATE_HYDROXYPYRUVATE REDUCTASE B"/>
    <property type="match status" value="1"/>
</dbReference>
<gene>
    <name evidence="7" type="ORF">JF922_19425</name>
</gene>
<protein>
    <submittedName>
        <fullName evidence="7">D-glycerate dehydrogenase</fullName>
    </submittedName>
</protein>
<dbReference type="PANTHER" id="PTHR10996">
    <property type="entry name" value="2-HYDROXYACID DEHYDROGENASE-RELATED"/>
    <property type="match status" value="1"/>
</dbReference>
<dbReference type="EMBL" id="JAEKNR010000195">
    <property type="protein sequence ID" value="MBJ7600230.1"/>
    <property type="molecule type" value="Genomic_DNA"/>
</dbReference>
<dbReference type="Proteomes" id="UP000612893">
    <property type="component" value="Unassembled WGS sequence"/>
</dbReference>
<keyword evidence="8" id="KW-1185">Reference proteome</keyword>
<name>A0A934N4F7_9BACT</name>
<dbReference type="SUPFAM" id="SSF51735">
    <property type="entry name" value="NAD(P)-binding Rossmann-fold domains"/>
    <property type="match status" value="1"/>
</dbReference>
<comment type="similarity">
    <text evidence="1 4">Belongs to the D-isomer specific 2-hydroxyacid dehydrogenase family.</text>
</comment>
<evidence type="ECO:0000259" key="6">
    <source>
        <dbReference type="Pfam" id="PF02826"/>
    </source>
</evidence>
<comment type="caution">
    <text evidence="7">The sequence shown here is derived from an EMBL/GenBank/DDBJ whole genome shotgun (WGS) entry which is preliminary data.</text>
</comment>
<evidence type="ECO:0000256" key="2">
    <source>
        <dbReference type="ARBA" id="ARBA00023002"/>
    </source>
</evidence>
<dbReference type="InterPro" id="IPR029753">
    <property type="entry name" value="D-isomer_DH_CS"/>
</dbReference>
<evidence type="ECO:0000313" key="7">
    <source>
        <dbReference type="EMBL" id="MBJ7600230.1"/>
    </source>
</evidence>
<dbReference type="SUPFAM" id="SSF52283">
    <property type="entry name" value="Formate/glycerate dehydrogenase catalytic domain-like"/>
    <property type="match status" value="1"/>
</dbReference>
<dbReference type="InterPro" id="IPR006139">
    <property type="entry name" value="D-isomer_2_OHA_DH_cat_dom"/>
</dbReference>
<dbReference type="InterPro" id="IPR006140">
    <property type="entry name" value="D-isomer_DH_NAD-bd"/>
</dbReference>
<proteinExistence type="inferred from homology"/>
<evidence type="ECO:0000313" key="8">
    <source>
        <dbReference type="Proteomes" id="UP000612893"/>
    </source>
</evidence>
<dbReference type="Pfam" id="PF00389">
    <property type="entry name" value="2-Hacid_dh"/>
    <property type="match status" value="1"/>
</dbReference>
<evidence type="ECO:0000259" key="5">
    <source>
        <dbReference type="Pfam" id="PF00389"/>
    </source>
</evidence>
<keyword evidence="3" id="KW-0520">NAD</keyword>
<organism evidence="7 8">
    <name type="scientific">Candidatus Nephthysia bennettiae</name>
    <dbReference type="NCBI Taxonomy" id="3127016"/>
    <lineage>
        <taxon>Bacteria</taxon>
        <taxon>Bacillati</taxon>
        <taxon>Candidatus Dormiibacterota</taxon>
        <taxon>Candidatus Dormibacteria</taxon>
        <taxon>Candidatus Dormibacterales</taxon>
        <taxon>Candidatus Dormibacteraceae</taxon>
        <taxon>Candidatus Nephthysia</taxon>
    </lineage>
</organism>
<feature type="domain" description="D-isomer specific 2-hydroxyacid dehydrogenase catalytic" evidence="5">
    <location>
        <begin position="5"/>
        <end position="313"/>
    </location>
</feature>
<dbReference type="Pfam" id="PF02826">
    <property type="entry name" value="2-Hacid_dh_C"/>
    <property type="match status" value="1"/>
</dbReference>
<dbReference type="PROSITE" id="PS00671">
    <property type="entry name" value="D_2_HYDROXYACID_DH_3"/>
    <property type="match status" value="1"/>
</dbReference>
<dbReference type="InterPro" id="IPR050223">
    <property type="entry name" value="D-isomer_2-hydroxyacid_DH"/>
</dbReference>
<reference evidence="7" key="1">
    <citation type="submission" date="2020-10" db="EMBL/GenBank/DDBJ databases">
        <title>Ca. Dormibacterota MAGs.</title>
        <authorList>
            <person name="Montgomery K."/>
        </authorList>
    </citation>
    <scope>NUCLEOTIDE SEQUENCE [LARGE SCALE GENOMIC DNA]</scope>
    <source>
        <strain evidence="7">SC8812_S17_10</strain>
    </source>
</reference>
<evidence type="ECO:0000256" key="1">
    <source>
        <dbReference type="ARBA" id="ARBA00005854"/>
    </source>
</evidence>
<sequence>MLVHPILDPGPKLLEEACEVVPYPEGQPLEEQGIRRAAEGCPGILSQVMDPIGEEVLSTPGLKVVSNVAVGYDNIDVEAATRHGVLVTNTPGVLTSTTADFAFALLMAAARRVADGDRYLRAGRFKGWAIDMMLGQDLHGATLGLVGVGRIGGAVARRARGFDMRILYSDSVALPPEVEIELGAKRVHLERLLEESDFVSLHVPLTPDTHHLISTEELGRMKSTAVLVNTSRGPVVDEEALATALREGQIFAAALDVFEHEPEVHPALLELDNVVLTPHIASASGRTRSEMCEMAVKDLIAGLRGERPQNLLNPEVLSR</sequence>
<dbReference type="InterPro" id="IPR036291">
    <property type="entry name" value="NAD(P)-bd_dom_sf"/>
</dbReference>
<accession>A0A934N4F7</accession>
<dbReference type="GO" id="GO:0016616">
    <property type="term" value="F:oxidoreductase activity, acting on the CH-OH group of donors, NAD or NADP as acceptor"/>
    <property type="evidence" value="ECO:0007669"/>
    <property type="project" value="UniProtKB-ARBA"/>
</dbReference>
<dbReference type="CDD" id="cd05301">
    <property type="entry name" value="GDH"/>
    <property type="match status" value="1"/>
</dbReference>
<dbReference type="PROSITE" id="PS00670">
    <property type="entry name" value="D_2_HYDROXYACID_DH_2"/>
    <property type="match status" value="1"/>
</dbReference>
<dbReference type="FunFam" id="3.40.50.720:FF:000203">
    <property type="entry name" value="D-3-phosphoglycerate dehydrogenase (SerA)"/>
    <property type="match status" value="1"/>
</dbReference>
<feature type="domain" description="D-isomer specific 2-hydroxyacid dehydrogenase NAD-binding" evidence="6">
    <location>
        <begin position="103"/>
        <end position="281"/>
    </location>
</feature>
<keyword evidence="2 4" id="KW-0560">Oxidoreductase</keyword>
<evidence type="ECO:0000256" key="3">
    <source>
        <dbReference type="ARBA" id="ARBA00023027"/>
    </source>
</evidence>
<evidence type="ECO:0000256" key="4">
    <source>
        <dbReference type="RuleBase" id="RU003719"/>
    </source>
</evidence>